<dbReference type="Proteomes" id="UP000295547">
    <property type="component" value="Unassembled WGS sequence"/>
</dbReference>
<sequence length="75" mass="8802">MRADFVAISQRLRTSVKNLIFLFNICAGGNIDNYTHVFYAAERRRNVGSRRKFAKPSQPLERFKRTDQPARYYSS</sequence>
<organism evidence="1 2">
    <name type="scientific">Rhizobium azibense</name>
    <dbReference type="NCBI Taxonomy" id="1136135"/>
    <lineage>
        <taxon>Bacteria</taxon>
        <taxon>Pseudomonadati</taxon>
        <taxon>Pseudomonadota</taxon>
        <taxon>Alphaproteobacteria</taxon>
        <taxon>Hyphomicrobiales</taxon>
        <taxon>Rhizobiaceae</taxon>
        <taxon>Rhizobium/Agrobacterium group</taxon>
        <taxon>Rhizobium</taxon>
    </lineage>
</organism>
<accession>A0A4R3QTR8</accession>
<gene>
    <name evidence="1" type="ORF">EV130_110291</name>
</gene>
<dbReference type="EMBL" id="SMBJ01000010">
    <property type="protein sequence ID" value="TCU21946.1"/>
    <property type="molecule type" value="Genomic_DNA"/>
</dbReference>
<proteinExistence type="predicted"/>
<evidence type="ECO:0000313" key="2">
    <source>
        <dbReference type="Proteomes" id="UP000295547"/>
    </source>
</evidence>
<evidence type="ECO:0000313" key="1">
    <source>
        <dbReference type="EMBL" id="TCU21946.1"/>
    </source>
</evidence>
<dbReference type="AlphaFoldDB" id="A0A4R3QTR8"/>
<keyword evidence="2" id="KW-1185">Reference proteome</keyword>
<comment type="caution">
    <text evidence="1">The sequence shown here is derived from an EMBL/GenBank/DDBJ whole genome shotgun (WGS) entry which is preliminary data.</text>
</comment>
<protein>
    <submittedName>
        <fullName evidence="1">Uncharacterized protein</fullName>
    </submittedName>
</protein>
<reference evidence="1 2" key="1">
    <citation type="submission" date="2019-03" db="EMBL/GenBank/DDBJ databases">
        <title>Genomic Encyclopedia of Type Strains, Phase IV (KMG-V): Genome sequencing to study the core and pangenomes of soil and plant-associated prokaryotes.</title>
        <authorList>
            <person name="Whitman W."/>
        </authorList>
    </citation>
    <scope>NUCLEOTIDE SEQUENCE [LARGE SCALE GENOMIC DNA]</scope>
    <source>
        <strain evidence="1 2">Gr42</strain>
    </source>
</reference>
<name>A0A4R3QTR8_9HYPH</name>